<organism evidence="7 8">
    <name type="scientific">Tetraparma gracilis</name>
    <dbReference type="NCBI Taxonomy" id="2962635"/>
    <lineage>
        <taxon>Eukaryota</taxon>
        <taxon>Sar</taxon>
        <taxon>Stramenopiles</taxon>
        <taxon>Ochrophyta</taxon>
        <taxon>Bolidophyceae</taxon>
        <taxon>Parmales</taxon>
        <taxon>Triparmaceae</taxon>
        <taxon>Tetraparma</taxon>
    </lineage>
</organism>
<gene>
    <name evidence="7" type="ORF">TeGR_g11309</name>
</gene>
<protein>
    <recommendedName>
        <fullName evidence="5">Ribosome biogenesis regulatory protein</fullName>
    </recommendedName>
</protein>
<feature type="compositionally biased region" description="Basic and acidic residues" evidence="6">
    <location>
        <begin position="104"/>
        <end position="128"/>
    </location>
</feature>
<dbReference type="EMBL" id="BRYB01002717">
    <property type="protein sequence ID" value="GMI24492.1"/>
    <property type="molecule type" value="Genomic_DNA"/>
</dbReference>
<dbReference type="Pfam" id="PF04939">
    <property type="entry name" value="RRS1"/>
    <property type="match status" value="1"/>
</dbReference>
<feature type="region of interest" description="Disordered" evidence="6">
    <location>
        <begin position="325"/>
        <end position="391"/>
    </location>
</feature>
<evidence type="ECO:0000256" key="2">
    <source>
        <dbReference type="ARBA" id="ARBA00010077"/>
    </source>
</evidence>
<feature type="compositionally biased region" description="Basic and acidic residues" evidence="6">
    <location>
        <begin position="247"/>
        <end position="260"/>
    </location>
</feature>
<name>A0ABQ6ME88_9STRA</name>
<evidence type="ECO:0000313" key="7">
    <source>
        <dbReference type="EMBL" id="GMI24492.1"/>
    </source>
</evidence>
<evidence type="ECO:0000256" key="3">
    <source>
        <dbReference type="ARBA" id="ARBA00022517"/>
    </source>
</evidence>
<evidence type="ECO:0000256" key="4">
    <source>
        <dbReference type="ARBA" id="ARBA00023242"/>
    </source>
</evidence>
<feature type="compositionally biased region" description="Basic residues" evidence="6">
    <location>
        <begin position="354"/>
        <end position="370"/>
    </location>
</feature>
<sequence length="391" mass="42523">MAALAAASLAPSAYAAPSSVEPSIEQDCTFDLYNLCASNAFPQQPPAPAALDGFLLASAEASATQLVAALWELPTAASDEGPLAMLPGSSYVLPRAKTPPAPKGDTRWEQFRKEKGIENRKRGRKEWDEATQEWVARYGKDSRANQDTEWPIMEADRADPYADPWEKARTEKKAKVEKNQVSQTKNLERQGLLPKGSGRKLQREQEGRREQTSAQQEKAKENAKGAGRPAGVPVDMKTTKISTVGKTESRGKESTKRALELTRQSTASMGKFDGVKKGEKVSRKSGEQKSDAKRSIKEATVKGGAAYEQDRGKKVLSMVLAGSAKKEKFRKSGKMSEGETAYDNEFGEGDDKGYRKKKGRAGVGKMRKANKGMLRPKLGPGGKQSKIGGKN</sequence>
<evidence type="ECO:0000256" key="1">
    <source>
        <dbReference type="ARBA" id="ARBA00004123"/>
    </source>
</evidence>
<dbReference type="Proteomes" id="UP001165060">
    <property type="component" value="Unassembled WGS sequence"/>
</dbReference>
<accession>A0ABQ6ME88</accession>
<keyword evidence="3 5" id="KW-0690">Ribosome biogenesis</keyword>
<keyword evidence="4 5" id="KW-0539">Nucleus</keyword>
<evidence type="ECO:0000313" key="8">
    <source>
        <dbReference type="Proteomes" id="UP001165060"/>
    </source>
</evidence>
<comment type="caution">
    <text evidence="7">The sequence shown here is derived from an EMBL/GenBank/DDBJ whole genome shotgun (WGS) entry which is preliminary data.</text>
</comment>
<comment type="subcellular location">
    <subcellularLocation>
        <location evidence="1 5">Nucleus</location>
    </subcellularLocation>
</comment>
<feature type="compositionally biased region" description="Basic and acidic residues" evidence="6">
    <location>
        <begin position="201"/>
        <end position="223"/>
    </location>
</feature>
<feature type="region of interest" description="Disordered" evidence="6">
    <location>
        <begin position="90"/>
        <end position="307"/>
    </location>
</feature>
<dbReference type="InterPro" id="IPR007023">
    <property type="entry name" value="Ribosom_reg"/>
</dbReference>
<comment type="function">
    <text evidence="5">Involved in ribosomal large subunit assembly.</text>
</comment>
<evidence type="ECO:0000256" key="5">
    <source>
        <dbReference type="RuleBase" id="RU364132"/>
    </source>
</evidence>
<comment type="similarity">
    <text evidence="2 5">Belongs to the RRS1 family.</text>
</comment>
<feature type="compositionally biased region" description="Basic and acidic residues" evidence="6">
    <location>
        <begin position="273"/>
        <end position="300"/>
    </location>
</feature>
<proteinExistence type="inferred from homology"/>
<evidence type="ECO:0000256" key="6">
    <source>
        <dbReference type="SAM" id="MobiDB-lite"/>
    </source>
</evidence>
<keyword evidence="8" id="KW-1185">Reference proteome</keyword>
<feature type="compositionally biased region" description="Basic and acidic residues" evidence="6">
    <location>
        <begin position="154"/>
        <end position="178"/>
    </location>
</feature>
<reference evidence="7 8" key="1">
    <citation type="journal article" date="2023" name="Commun. Biol.">
        <title>Genome analysis of Parmales, the sister group of diatoms, reveals the evolutionary specialization of diatoms from phago-mixotrophs to photoautotrophs.</title>
        <authorList>
            <person name="Ban H."/>
            <person name="Sato S."/>
            <person name="Yoshikawa S."/>
            <person name="Yamada K."/>
            <person name="Nakamura Y."/>
            <person name="Ichinomiya M."/>
            <person name="Sato N."/>
            <person name="Blanc-Mathieu R."/>
            <person name="Endo H."/>
            <person name="Kuwata A."/>
            <person name="Ogata H."/>
        </authorList>
    </citation>
    <scope>NUCLEOTIDE SEQUENCE [LARGE SCALE GENOMIC DNA]</scope>
</reference>